<organism evidence="1 2">
    <name type="scientific">Bacillus thuringiensis</name>
    <dbReference type="NCBI Taxonomy" id="1428"/>
    <lineage>
        <taxon>Bacteria</taxon>
        <taxon>Bacillati</taxon>
        <taxon>Bacillota</taxon>
        <taxon>Bacilli</taxon>
        <taxon>Bacillales</taxon>
        <taxon>Bacillaceae</taxon>
        <taxon>Bacillus</taxon>
        <taxon>Bacillus cereus group</taxon>
    </lineage>
</organism>
<comment type="caution">
    <text evidence="1">The sequence shown here is derived from an EMBL/GenBank/DDBJ whole genome shotgun (WGS) entry which is preliminary data.</text>
</comment>
<reference evidence="1 2" key="1">
    <citation type="submission" date="2017-09" db="EMBL/GenBank/DDBJ databases">
        <title>Large-scale bioinformatics analysis of Bacillus genomes uncovers conserved roles of natural products in bacterial physiology.</title>
        <authorList>
            <consortium name="Agbiome Team Llc"/>
            <person name="Bleich R.M."/>
            <person name="Grubbs K.J."/>
            <person name="Santa Maria K.C."/>
            <person name="Allen S.E."/>
            <person name="Farag S."/>
            <person name="Shank E.A."/>
            <person name="Bowers A."/>
        </authorList>
    </citation>
    <scope>NUCLEOTIDE SEQUENCE [LARGE SCALE GENOMIC DNA]</scope>
    <source>
        <strain evidence="1 2">AFS065400</strain>
    </source>
</reference>
<accession>A0A9X7AS19</accession>
<evidence type="ECO:0000313" key="2">
    <source>
        <dbReference type="Proteomes" id="UP000226106"/>
    </source>
</evidence>
<gene>
    <name evidence="1" type="ORF">COK72_02130</name>
</gene>
<evidence type="ECO:0000313" key="1">
    <source>
        <dbReference type="EMBL" id="PFT50826.1"/>
    </source>
</evidence>
<name>A0A9X7AS19_BACTU</name>
<protein>
    <submittedName>
        <fullName evidence="1">Uncharacterized protein</fullName>
    </submittedName>
</protein>
<dbReference type="Proteomes" id="UP000226106">
    <property type="component" value="Unassembled WGS sequence"/>
</dbReference>
<sequence length="74" mass="9444">MFKWLRWLKSCEHDWKRLDEERELVWTGYTHKSEIKIICFCPKCKDTMKVSTRKWMQYLRKREIIEEYKKQNKE</sequence>
<dbReference type="EMBL" id="NVCO01000007">
    <property type="protein sequence ID" value="PFT50826.1"/>
    <property type="molecule type" value="Genomic_DNA"/>
</dbReference>
<dbReference type="AlphaFoldDB" id="A0A9X7AS19"/>
<proteinExistence type="predicted"/>